<evidence type="ECO:0000313" key="4">
    <source>
        <dbReference type="Proteomes" id="UP000269721"/>
    </source>
</evidence>
<feature type="region of interest" description="Disordered" evidence="1">
    <location>
        <begin position="136"/>
        <end position="161"/>
    </location>
</feature>
<dbReference type="OrthoDB" id="2130003at2759"/>
<feature type="compositionally biased region" description="Basic and acidic residues" evidence="1">
    <location>
        <begin position="181"/>
        <end position="200"/>
    </location>
</feature>
<dbReference type="Gene3D" id="1.10.510.10">
    <property type="entry name" value="Transferase(Phosphotransferase) domain 1"/>
    <property type="match status" value="1"/>
</dbReference>
<dbReference type="Pfam" id="PF00069">
    <property type="entry name" value="Pkinase"/>
    <property type="match status" value="1"/>
</dbReference>
<proteinExistence type="predicted"/>
<evidence type="ECO:0000259" key="2">
    <source>
        <dbReference type="PROSITE" id="PS50011"/>
    </source>
</evidence>
<dbReference type="SUPFAM" id="SSF56112">
    <property type="entry name" value="Protein kinase-like (PK-like)"/>
    <property type="match status" value="1"/>
</dbReference>
<feature type="region of interest" description="Disordered" evidence="1">
    <location>
        <begin position="176"/>
        <end position="221"/>
    </location>
</feature>
<organism evidence="3 4">
    <name type="scientific">Blyttiomyces helicus</name>
    <dbReference type="NCBI Taxonomy" id="388810"/>
    <lineage>
        <taxon>Eukaryota</taxon>
        <taxon>Fungi</taxon>
        <taxon>Fungi incertae sedis</taxon>
        <taxon>Chytridiomycota</taxon>
        <taxon>Chytridiomycota incertae sedis</taxon>
        <taxon>Chytridiomycetes</taxon>
        <taxon>Chytridiomycetes incertae sedis</taxon>
        <taxon>Blyttiomyces</taxon>
    </lineage>
</organism>
<dbReference type="InterPro" id="IPR011009">
    <property type="entry name" value="Kinase-like_dom_sf"/>
</dbReference>
<accession>A0A4P9WNN4</accession>
<dbReference type="AlphaFoldDB" id="A0A4P9WNN4"/>
<reference evidence="4" key="1">
    <citation type="journal article" date="2018" name="Nat. Microbiol.">
        <title>Leveraging single-cell genomics to expand the fungal tree of life.</title>
        <authorList>
            <person name="Ahrendt S.R."/>
            <person name="Quandt C.A."/>
            <person name="Ciobanu D."/>
            <person name="Clum A."/>
            <person name="Salamov A."/>
            <person name="Andreopoulos B."/>
            <person name="Cheng J.F."/>
            <person name="Woyke T."/>
            <person name="Pelin A."/>
            <person name="Henrissat B."/>
            <person name="Reynolds N.K."/>
            <person name="Benny G.L."/>
            <person name="Smith M.E."/>
            <person name="James T.Y."/>
            <person name="Grigoriev I.V."/>
        </authorList>
    </citation>
    <scope>NUCLEOTIDE SEQUENCE [LARGE SCALE GENOMIC DNA]</scope>
</reference>
<dbReference type="GO" id="GO:0004672">
    <property type="term" value="F:protein kinase activity"/>
    <property type="evidence" value="ECO:0007669"/>
    <property type="project" value="InterPro"/>
</dbReference>
<dbReference type="GO" id="GO:0005524">
    <property type="term" value="F:ATP binding"/>
    <property type="evidence" value="ECO:0007669"/>
    <property type="project" value="InterPro"/>
</dbReference>
<sequence>MLTYLRASQSGDNLYMYYQPWAERTLLGWLTKPFTEDGKLVARINHPEVVCMGYQFMLCLAATLHSLHARRPSNLHCDIKPEYFCITDEGALLSLDFGTDKLCTDSSVRKSYAGTEKYMAPEIFLDVQARLGDQLRRGDEKQDVQELNSTERGSEAAGAPPTQQWSLLGALQSDHQVLSENPHDRPLAGQVHDIESDDGRSSSPVENMGSDFECCFTDDSM</sequence>
<name>A0A4P9WNN4_9FUNG</name>
<evidence type="ECO:0000256" key="1">
    <source>
        <dbReference type="SAM" id="MobiDB-lite"/>
    </source>
</evidence>
<keyword evidence="4" id="KW-1185">Reference proteome</keyword>
<dbReference type="InterPro" id="IPR000719">
    <property type="entry name" value="Prot_kinase_dom"/>
</dbReference>
<feature type="domain" description="Protein kinase" evidence="2">
    <location>
        <begin position="1"/>
        <end position="221"/>
    </location>
</feature>
<dbReference type="PROSITE" id="PS50011">
    <property type="entry name" value="PROTEIN_KINASE_DOM"/>
    <property type="match status" value="1"/>
</dbReference>
<protein>
    <recommendedName>
        <fullName evidence="2">Protein kinase domain-containing protein</fullName>
    </recommendedName>
</protein>
<gene>
    <name evidence="3" type="ORF">BDK51DRAFT_51832</name>
</gene>
<dbReference type="EMBL" id="KZ993827">
    <property type="protein sequence ID" value="RKO94739.1"/>
    <property type="molecule type" value="Genomic_DNA"/>
</dbReference>
<dbReference type="Proteomes" id="UP000269721">
    <property type="component" value="Unassembled WGS sequence"/>
</dbReference>
<evidence type="ECO:0000313" key="3">
    <source>
        <dbReference type="EMBL" id="RKO94739.1"/>
    </source>
</evidence>